<protein>
    <submittedName>
        <fullName evidence="3">N-lysine methyltransferase SETD8-B-like</fullName>
    </submittedName>
</protein>
<dbReference type="SMART" id="SM00317">
    <property type="entry name" value="SET"/>
    <property type="match status" value="1"/>
</dbReference>
<dbReference type="CDD" id="cd10528">
    <property type="entry name" value="SET_SETD8"/>
    <property type="match status" value="1"/>
</dbReference>
<feature type="compositionally biased region" description="Polar residues" evidence="1">
    <location>
        <begin position="20"/>
        <end position="32"/>
    </location>
</feature>
<organism evidence="3 4">
    <name type="scientific">Oopsacas minuta</name>
    <dbReference type="NCBI Taxonomy" id="111878"/>
    <lineage>
        <taxon>Eukaryota</taxon>
        <taxon>Metazoa</taxon>
        <taxon>Porifera</taxon>
        <taxon>Hexactinellida</taxon>
        <taxon>Hexasterophora</taxon>
        <taxon>Lyssacinosida</taxon>
        <taxon>Leucopsacidae</taxon>
        <taxon>Oopsacas</taxon>
    </lineage>
</organism>
<dbReference type="PANTHER" id="PTHR46167">
    <property type="entry name" value="N-LYSINE METHYLTRANSFERASE KMT5A"/>
    <property type="match status" value="1"/>
</dbReference>
<dbReference type="InterPro" id="IPR001214">
    <property type="entry name" value="SET_dom"/>
</dbReference>
<accession>A0AAV7K917</accession>
<dbReference type="GO" id="GO:0032259">
    <property type="term" value="P:methylation"/>
    <property type="evidence" value="ECO:0007669"/>
    <property type="project" value="UniProtKB-KW"/>
</dbReference>
<dbReference type="InterPro" id="IPR051760">
    <property type="entry name" value="KMT5A"/>
</dbReference>
<dbReference type="InterPro" id="IPR046341">
    <property type="entry name" value="SET_dom_sf"/>
</dbReference>
<sequence>MKKSAFHKTNKTGQKKSRSKLPSQNTSITEYTVSKPLNNKCEEPQNGLDEANKSISCWRKTAKFSVKLRSPIKLRSHSHKDCSKELIQTSLLTQFSAHKSKRIFEAAQKKIDIAELIKQLQVNEKVALEIRELPDKGRAIFTTQEFKCGDYICEYIGSLISFREALYRETEYSEDVLMGCYMYYFKHKGAKYCIDATEETGKFGRLINHSRLRFNMKSRVVVEGDVIHLCFIATRNLKIGEELLYDYGDRSRESIKNFPWLKT</sequence>
<dbReference type="PANTHER" id="PTHR46167:SF1">
    <property type="entry name" value="N-LYSINE METHYLTRANSFERASE KMT5A"/>
    <property type="match status" value="1"/>
</dbReference>
<dbReference type="GO" id="GO:0042799">
    <property type="term" value="F:histone H4K20 methyltransferase activity"/>
    <property type="evidence" value="ECO:0007669"/>
    <property type="project" value="TreeGrafter"/>
</dbReference>
<keyword evidence="4" id="KW-1185">Reference proteome</keyword>
<evidence type="ECO:0000259" key="2">
    <source>
        <dbReference type="PROSITE" id="PS50280"/>
    </source>
</evidence>
<proteinExistence type="predicted"/>
<feature type="compositionally biased region" description="Basic residues" evidence="1">
    <location>
        <begin position="1"/>
        <end position="19"/>
    </location>
</feature>
<reference evidence="3 4" key="1">
    <citation type="journal article" date="2023" name="BMC Biol.">
        <title>The compact genome of the sponge Oopsacas minuta (Hexactinellida) is lacking key metazoan core genes.</title>
        <authorList>
            <person name="Santini S."/>
            <person name="Schenkelaars Q."/>
            <person name="Jourda C."/>
            <person name="Duchesne M."/>
            <person name="Belahbib H."/>
            <person name="Rocher C."/>
            <person name="Selva M."/>
            <person name="Riesgo A."/>
            <person name="Vervoort M."/>
            <person name="Leys S.P."/>
            <person name="Kodjabachian L."/>
            <person name="Le Bivic A."/>
            <person name="Borchiellini C."/>
            <person name="Claverie J.M."/>
            <person name="Renard E."/>
        </authorList>
    </citation>
    <scope>NUCLEOTIDE SEQUENCE [LARGE SCALE GENOMIC DNA]</scope>
    <source>
        <strain evidence="3">SPO-2</strain>
    </source>
</reference>
<dbReference type="GO" id="GO:0005700">
    <property type="term" value="C:polytene chromosome"/>
    <property type="evidence" value="ECO:0007669"/>
    <property type="project" value="TreeGrafter"/>
</dbReference>
<dbReference type="PROSITE" id="PS50280">
    <property type="entry name" value="SET"/>
    <property type="match status" value="1"/>
</dbReference>
<feature type="domain" description="SET" evidence="2">
    <location>
        <begin position="126"/>
        <end position="248"/>
    </location>
</feature>
<evidence type="ECO:0000313" key="3">
    <source>
        <dbReference type="EMBL" id="KAI6657633.1"/>
    </source>
</evidence>
<comment type="caution">
    <text evidence="3">The sequence shown here is derived from an EMBL/GenBank/DDBJ whole genome shotgun (WGS) entry which is preliminary data.</text>
</comment>
<dbReference type="SUPFAM" id="SSF82199">
    <property type="entry name" value="SET domain"/>
    <property type="match status" value="1"/>
</dbReference>
<evidence type="ECO:0000256" key="1">
    <source>
        <dbReference type="SAM" id="MobiDB-lite"/>
    </source>
</evidence>
<dbReference type="GO" id="GO:0005634">
    <property type="term" value="C:nucleus"/>
    <property type="evidence" value="ECO:0007669"/>
    <property type="project" value="TreeGrafter"/>
</dbReference>
<dbReference type="AlphaFoldDB" id="A0AAV7K917"/>
<dbReference type="InterPro" id="IPR047266">
    <property type="entry name" value="KMT5A-like_SET"/>
</dbReference>
<dbReference type="Proteomes" id="UP001165289">
    <property type="component" value="Unassembled WGS sequence"/>
</dbReference>
<keyword evidence="3" id="KW-0489">Methyltransferase</keyword>
<dbReference type="GO" id="GO:0006357">
    <property type="term" value="P:regulation of transcription by RNA polymerase II"/>
    <property type="evidence" value="ECO:0007669"/>
    <property type="project" value="TreeGrafter"/>
</dbReference>
<evidence type="ECO:0000313" key="4">
    <source>
        <dbReference type="Proteomes" id="UP001165289"/>
    </source>
</evidence>
<dbReference type="Pfam" id="PF00856">
    <property type="entry name" value="SET"/>
    <property type="match status" value="1"/>
</dbReference>
<gene>
    <name evidence="3" type="ORF">LOD99_376</name>
</gene>
<keyword evidence="3" id="KW-0808">Transferase</keyword>
<feature type="region of interest" description="Disordered" evidence="1">
    <location>
        <begin position="1"/>
        <end position="32"/>
    </location>
</feature>
<dbReference type="Gene3D" id="2.170.270.10">
    <property type="entry name" value="SET domain"/>
    <property type="match status" value="1"/>
</dbReference>
<dbReference type="EMBL" id="JAKMXF010000111">
    <property type="protein sequence ID" value="KAI6657633.1"/>
    <property type="molecule type" value="Genomic_DNA"/>
</dbReference>
<name>A0AAV7K917_9METZ</name>